<keyword evidence="1" id="KW-1133">Transmembrane helix</keyword>
<name>A0A2T4IH75_9RHOO</name>
<keyword evidence="1" id="KW-0812">Transmembrane</keyword>
<dbReference type="AlphaFoldDB" id="A0A2T4IH75"/>
<feature type="domain" description="Serine aminopeptidase S33" evidence="2">
    <location>
        <begin position="57"/>
        <end position="199"/>
    </location>
</feature>
<dbReference type="Pfam" id="PF12146">
    <property type="entry name" value="Hydrolase_4"/>
    <property type="match status" value="1"/>
</dbReference>
<dbReference type="InterPro" id="IPR022742">
    <property type="entry name" value="Hydrolase_4"/>
</dbReference>
<dbReference type="SUPFAM" id="SSF53474">
    <property type="entry name" value="alpha/beta-Hydrolases"/>
    <property type="match status" value="1"/>
</dbReference>
<evidence type="ECO:0000313" key="3">
    <source>
        <dbReference type="EMBL" id="PTD97115.1"/>
    </source>
</evidence>
<feature type="transmembrane region" description="Helical" evidence="1">
    <location>
        <begin position="106"/>
        <end position="126"/>
    </location>
</feature>
<sequence length="231" mass="24463">MVTLVLLPGLDGTGLLLRDFATACGPDIKVITASYPSDRTLDYAELESVARSFLPADEPFFLLAESFSGPIGISIAARPPPHMRGLILCCSFARNPQPMLAALRPFISILPVSLLPVGLIACFVLGRFKSPAGVDALASTLASVSPAVVRKRLGTVLAADMTDALARVRIPVLYLRAADDRVVPRASSELVMSHAPQTQVVELSAPHFLLQALPLQAAARVSGFIDEHTAG</sequence>
<dbReference type="EMBL" id="PZKC01000004">
    <property type="protein sequence ID" value="PTD97115.1"/>
    <property type="molecule type" value="Genomic_DNA"/>
</dbReference>
<keyword evidence="4" id="KW-1185">Reference proteome</keyword>
<gene>
    <name evidence="3" type="ORF">C8261_06945</name>
</gene>
<dbReference type="Proteomes" id="UP000241193">
    <property type="component" value="Unassembled WGS sequence"/>
</dbReference>
<evidence type="ECO:0000259" key="2">
    <source>
        <dbReference type="Pfam" id="PF12146"/>
    </source>
</evidence>
<keyword evidence="1" id="KW-0472">Membrane</keyword>
<organism evidence="3 4">
    <name type="scientific">Pseudothauera lacus</name>
    <dbReference type="NCBI Taxonomy" id="2136175"/>
    <lineage>
        <taxon>Bacteria</taxon>
        <taxon>Pseudomonadati</taxon>
        <taxon>Pseudomonadota</taxon>
        <taxon>Betaproteobacteria</taxon>
        <taxon>Rhodocyclales</taxon>
        <taxon>Zoogloeaceae</taxon>
        <taxon>Pseudothauera</taxon>
    </lineage>
</organism>
<evidence type="ECO:0000313" key="4">
    <source>
        <dbReference type="Proteomes" id="UP000241193"/>
    </source>
</evidence>
<dbReference type="OrthoDB" id="8561148at2"/>
<reference evidence="3 4" key="2">
    <citation type="submission" date="2018-04" db="EMBL/GenBank/DDBJ databases">
        <title>Thauera lacus sp. nov., isolated from an saline lake in Inner Mongolia, China.</title>
        <authorList>
            <person name="Liang Q.-Y."/>
        </authorList>
    </citation>
    <scope>NUCLEOTIDE SEQUENCE [LARGE SCALE GENOMIC DNA]</scope>
    <source>
        <strain evidence="3 4">D20</strain>
    </source>
</reference>
<evidence type="ECO:0000256" key="1">
    <source>
        <dbReference type="SAM" id="Phobius"/>
    </source>
</evidence>
<keyword evidence="3" id="KW-0378">Hydrolase</keyword>
<dbReference type="Gene3D" id="3.40.50.1820">
    <property type="entry name" value="alpha/beta hydrolase"/>
    <property type="match status" value="1"/>
</dbReference>
<dbReference type="InterPro" id="IPR029058">
    <property type="entry name" value="AB_hydrolase_fold"/>
</dbReference>
<reference evidence="3 4" key="1">
    <citation type="submission" date="2018-03" db="EMBL/GenBank/DDBJ databases">
        <authorList>
            <person name="Keele B.F."/>
        </authorList>
    </citation>
    <scope>NUCLEOTIDE SEQUENCE [LARGE SCALE GENOMIC DNA]</scope>
    <source>
        <strain evidence="3 4">D20</strain>
    </source>
</reference>
<comment type="caution">
    <text evidence="3">The sequence shown here is derived from an EMBL/GenBank/DDBJ whole genome shotgun (WGS) entry which is preliminary data.</text>
</comment>
<accession>A0A2T4IH75</accession>
<proteinExistence type="predicted"/>
<dbReference type="GO" id="GO:0016787">
    <property type="term" value="F:hydrolase activity"/>
    <property type="evidence" value="ECO:0007669"/>
    <property type="project" value="UniProtKB-KW"/>
</dbReference>
<dbReference type="RefSeq" id="WP_107492924.1">
    <property type="nucleotide sequence ID" value="NZ_PZKC01000004.1"/>
</dbReference>
<protein>
    <submittedName>
        <fullName evidence="3">Alpha/beta hydrolase</fullName>
    </submittedName>
</protein>